<dbReference type="Pfam" id="PF00155">
    <property type="entry name" value="Aminotran_1_2"/>
    <property type="match status" value="1"/>
</dbReference>
<gene>
    <name evidence="8" type="primary">hisC</name>
    <name evidence="10" type="ORF">IB211_01501</name>
</gene>
<reference evidence="11" key="2">
    <citation type="submission" date="2015-04" db="EMBL/GenBank/DDBJ databases">
        <title>A butyrogenic pathway from the amino acid lysine in a human gut commensal.</title>
        <authorList>
            <person name="de Vos W.M."/>
            <person name="Bui N.T.P."/>
            <person name="Plugge C.M."/>
            <person name="Ritari J."/>
        </authorList>
    </citation>
    <scope>NUCLEOTIDE SEQUENCE [LARGE SCALE GENOMIC DNA]</scope>
    <source>
        <strain evidence="11">AF211</strain>
    </source>
</reference>
<evidence type="ECO:0000256" key="3">
    <source>
        <dbReference type="ARBA" id="ARBA00011738"/>
    </source>
</evidence>
<dbReference type="PANTHER" id="PTHR43643:SF3">
    <property type="entry name" value="HISTIDINOL-PHOSPHATE AMINOTRANSFERASE"/>
    <property type="match status" value="1"/>
</dbReference>
<dbReference type="InterPro" id="IPR015421">
    <property type="entry name" value="PyrdxlP-dep_Trfase_major"/>
</dbReference>
<evidence type="ECO:0000256" key="1">
    <source>
        <dbReference type="ARBA" id="ARBA00001933"/>
    </source>
</evidence>
<comment type="cofactor">
    <cofactor evidence="1 8">
        <name>pyridoxal 5'-phosphate</name>
        <dbReference type="ChEBI" id="CHEBI:597326"/>
    </cofactor>
</comment>
<dbReference type="InterPro" id="IPR050106">
    <property type="entry name" value="HistidinolP_aminotransfase"/>
</dbReference>
<evidence type="ECO:0000256" key="7">
    <source>
        <dbReference type="ARBA" id="ARBA00047481"/>
    </source>
</evidence>
<dbReference type="CDD" id="cd00609">
    <property type="entry name" value="AAT_like"/>
    <property type="match status" value="1"/>
</dbReference>
<feature type="domain" description="Aminotransferase class I/classII large" evidence="9">
    <location>
        <begin position="25"/>
        <end position="349"/>
    </location>
</feature>
<protein>
    <recommendedName>
        <fullName evidence="8">Histidinol-phosphate aminotransferase</fullName>
        <ecNumber evidence="8">2.6.1.9</ecNumber>
    </recommendedName>
    <alternativeName>
        <fullName evidence="8">Imidazole acetol-phosphate transaminase</fullName>
    </alternativeName>
</protein>
<evidence type="ECO:0000256" key="2">
    <source>
        <dbReference type="ARBA" id="ARBA00005011"/>
    </source>
</evidence>
<dbReference type="InterPro" id="IPR015424">
    <property type="entry name" value="PyrdxlP-dep_Trfase"/>
</dbReference>
<dbReference type="eggNOG" id="COG0079">
    <property type="taxonomic scope" value="Bacteria"/>
</dbReference>
<comment type="subunit">
    <text evidence="3 8">Homodimer.</text>
</comment>
<dbReference type="HAMAP" id="MF_01023">
    <property type="entry name" value="HisC_aminotrans_2"/>
    <property type="match status" value="1"/>
</dbReference>
<dbReference type="AlphaFoldDB" id="A0A0S2W3F2"/>
<proteinExistence type="inferred from homology"/>
<keyword evidence="4 8" id="KW-0032">Aminotransferase</keyword>
<dbReference type="NCBIfam" id="TIGR01141">
    <property type="entry name" value="hisC"/>
    <property type="match status" value="1"/>
</dbReference>
<dbReference type="EC" id="2.6.1.9" evidence="8"/>
<dbReference type="Proteomes" id="UP000064844">
    <property type="component" value="Chromosome"/>
</dbReference>
<dbReference type="EMBL" id="CP011307">
    <property type="protein sequence ID" value="ALP93894.1"/>
    <property type="molecule type" value="Genomic_DNA"/>
</dbReference>
<dbReference type="InterPro" id="IPR015422">
    <property type="entry name" value="PyrdxlP-dep_Trfase_small"/>
</dbReference>
<evidence type="ECO:0000313" key="11">
    <source>
        <dbReference type="Proteomes" id="UP000064844"/>
    </source>
</evidence>
<dbReference type="InterPro" id="IPR005861">
    <property type="entry name" value="HisP_aminotrans"/>
</dbReference>
<keyword evidence="8" id="KW-0028">Amino-acid biosynthesis</keyword>
<comment type="catalytic activity">
    <reaction evidence="7 8">
        <text>L-histidinol phosphate + 2-oxoglutarate = 3-(imidazol-4-yl)-2-oxopropyl phosphate + L-glutamate</text>
        <dbReference type="Rhea" id="RHEA:23744"/>
        <dbReference type="ChEBI" id="CHEBI:16810"/>
        <dbReference type="ChEBI" id="CHEBI:29985"/>
        <dbReference type="ChEBI" id="CHEBI:57766"/>
        <dbReference type="ChEBI" id="CHEBI:57980"/>
        <dbReference type="EC" id="2.6.1.9"/>
    </reaction>
</comment>
<sequence length="355" mass="39483">MKEYWSRRIRDAVPYVPGEQPKGRTFIKLNTNENPYPPSPKVVEAVKSAAGEGLRLYPDPECAGLRAAAAKLHGVTPEQVFPGNGSDEVLAFCFQAFFDPERPILFADITYTFYAVYTDYFGLKAWQIPLDEDFSLPVERFCKAENCGGVVIANPNAPTGRSVDLEDIRRVLEEHRDVVVLVDEAYVDFGGVSADTLLKEYDNLVVVRTLSKSRALAGLRVGYALGSPNLISGLCCVRDSINSYTVDRLAQAGAVAALEDGPYFEEMRERVIRTRERTEERLRAMGFAVLESKANFLFVSHPKRTGKALLDGLREQGILVRWFDRPRIGNYLRISVGTDDEMDALCAALKALTEG</sequence>
<evidence type="ECO:0000259" key="9">
    <source>
        <dbReference type="Pfam" id="PF00155"/>
    </source>
</evidence>
<reference evidence="10 11" key="1">
    <citation type="journal article" date="2015" name="Nat. Commun.">
        <title>Production of butyrate from lysine and the Amadori product fructoselysine by a human gut commensal.</title>
        <authorList>
            <person name="Bui T.P."/>
            <person name="Ritari J."/>
            <person name="Boeren S."/>
            <person name="de Waard P."/>
            <person name="Plugge C.M."/>
            <person name="de Vos W.M."/>
        </authorList>
    </citation>
    <scope>NUCLEOTIDE SEQUENCE [LARGE SCALE GENOMIC DNA]</scope>
    <source>
        <strain evidence="10 11">AF211</strain>
    </source>
</reference>
<evidence type="ECO:0000256" key="4">
    <source>
        <dbReference type="ARBA" id="ARBA00022576"/>
    </source>
</evidence>
<dbReference type="InterPro" id="IPR001917">
    <property type="entry name" value="Aminotrans_II_pyridoxalP_BS"/>
</dbReference>
<comment type="similarity">
    <text evidence="8">Belongs to the class-II pyridoxal-phosphate-dependent aminotransferase family. Histidinol-phosphate aminotransferase subfamily.</text>
</comment>
<evidence type="ECO:0000313" key="10">
    <source>
        <dbReference type="EMBL" id="ALP93894.1"/>
    </source>
</evidence>
<comment type="pathway">
    <text evidence="2 8">Amino-acid biosynthesis; L-histidine biosynthesis; L-histidine from 5-phospho-alpha-D-ribose 1-diphosphate: step 7/9.</text>
</comment>
<keyword evidence="8" id="KW-0368">Histidine biosynthesis</keyword>
<dbReference type="GO" id="GO:0004400">
    <property type="term" value="F:histidinol-phosphate transaminase activity"/>
    <property type="evidence" value="ECO:0007669"/>
    <property type="project" value="UniProtKB-UniRule"/>
</dbReference>
<organism evidence="10 11">
    <name type="scientific">Intestinimonas butyriciproducens</name>
    <dbReference type="NCBI Taxonomy" id="1297617"/>
    <lineage>
        <taxon>Bacteria</taxon>
        <taxon>Bacillati</taxon>
        <taxon>Bacillota</taxon>
        <taxon>Clostridia</taxon>
        <taxon>Eubacteriales</taxon>
        <taxon>Intestinimonas</taxon>
    </lineage>
</organism>
<dbReference type="STRING" id="1297617.IB211_01501"/>
<dbReference type="GO" id="GO:0000105">
    <property type="term" value="P:L-histidine biosynthetic process"/>
    <property type="evidence" value="ECO:0007669"/>
    <property type="project" value="UniProtKB-UniRule"/>
</dbReference>
<dbReference type="PANTHER" id="PTHR43643">
    <property type="entry name" value="HISTIDINOL-PHOSPHATE AMINOTRANSFERASE 2"/>
    <property type="match status" value="1"/>
</dbReference>
<dbReference type="RefSeq" id="WP_058117624.1">
    <property type="nucleotide sequence ID" value="NZ_CP011307.1"/>
</dbReference>
<dbReference type="PATRIC" id="fig|1297617.4.peg.1541"/>
<keyword evidence="5 8" id="KW-0808">Transferase</keyword>
<accession>A0A0S2W3F2</accession>
<keyword evidence="6 8" id="KW-0663">Pyridoxal phosphate</keyword>
<evidence type="ECO:0000256" key="8">
    <source>
        <dbReference type="HAMAP-Rule" id="MF_01023"/>
    </source>
</evidence>
<feature type="modified residue" description="N6-(pyridoxal phosphate)lysine" evidence="8">
    <location>
        <position position="212"/>
    </location>
</feature>
<dbReference type="InterPro" id="IPR004839">
    <property type="entry name" value="Aminotransferase_I/II_large"/>
</dbReference>
<keyword evidence="11" id="KW-1185">Reference proteome</keyword>
<dbReference type="Gene3D" id="3.40.640.10">
    <property type="entry name" value="Type I PLP-dependent aspartate aminotransferase-like (Major domain)"/>
    <property type="match status" value="1"/>
</dbReference>
<name>A0A0S2W3F2_9FIRM</name>
<dbReference type="KEGG" id="ibu:IB211_01501"/>
<dbReference type="PROSITE" id="PS00599">
    <property type="entry name" value="AA_TRANSFER_CLASS_2"/>
    <property type="match status" value="1"/>
</dbReference>
<evidence type="ECO:0000256" key="5">
    <source>
        <dbReference type="ARBA" id="ARBA00022679"/>
    </source>
</evidence>
<dbReference type="UniPathway" id="UPA00031">
    <property type="reaction ID" value="UER00012"/>
</dbReference>
<evidence type="ECO:0000256" key="6">
    <source>
        <dbReference type="ARBA" id="ARBA00022898"/>
    </source>
</evidence>
<dbReference type="SUPFAM" id="SSF53383">
    <property type="entry name" value="PLP-dependent transferases"/>
    <property type="match status" value="1"/>
</dbReference>
<dbReference type="GO" id="GO:0030170">
    <property type="term" value="F:pyridoxal phosphate binding"/>
    <property type="evidence" value="ECO:0007669"/>
    <property type="project" value="InterPro"/>
</dbReference>
<dbReference type="Gene3D" id="3.90.1150.10">
    <property type="entry name" value="Aspartate Aminotransferase, domain 1"/>
    <property type="match status" value="1"/>
</dbReference>